<evidence type="ECO:0000313" key="1">
    <source>
        <dbReference type="EMBL" id="KKN40354.1"/>
    </source>
</evidence>
<dbReference type="AlphaFoldDB" id="A0A0F9QCT5"/>
<comment type="caution">
    <text evidence="1">The sequence shown here is derived from an EMBL/GenBank/DDBJ whole genome shotgun (WGS) entry which is preliminary data.</text>
</comment>
<dbReference type="Gene3D" id="3.40.50.300">
    <property type="entry name" value="P-loop containing nucleotide triphosphate hydrolases"/>
    <property type="match status" value="1"/>
</dbReference>
<dbReference type="PANTHER" id="PTHR11669">
    <property type="entry name" value="REPLICATION FACTOR C / DNA POLYMERASE III GAMMA-TAU SUBUNIT"/>
    <property type="match status" value="1"/>
</dbReference>
<organism evidence="1">
    <name type="scientific">marine sediment metagenome</name>
    <dbReference type="NCBI Taxonomy" id="412755"/>
    <lineage>
        <taxon>unclassified sequences</taxon>
        <taxon>metagenomes</taxon>
        <taxon>ecological metagenomes</taxon>
    </lineage>
</organism>
<proteinExistence type="predicted"/>
<protein>
    <recommendedName>
        <fullName evidence="2">AAA+ ATPase domain-containing protein</fullName>
    </recommendedName>
</protein>
<evidence type="ECO:0008006" key="2">
    <source>
        <dbReference type="Google" id="ProtNLM"/>
    </source>
</evidence>
<dbReference type="SUPFAM" id="SSF52540">
    <property type="entry name" value="P-loop containing nucleoside triphosphate hydrolases"/>
    <property type="match status" value="1"/>
</dbReference>
<dbReference type="PANTHER" id="PTHR11669:SF0">
    <property type="entry name" value="PROTEIN STICHEL-LIKE 2"/>
    <property type="match status" value="1"/>
</dbReference>
<dbReference type="EMBL" id="LAZR01001710">
    <property type="protein sequence ID" value="KKN40354.1"/>
    <property type="molecule type" value="Genomic_DNA"/>
</dbReference>
<name>A0A0F9QCT5_9ZZZZ</name>
<reference evidence="1" key="1">
    <citation type="journal article" date="2015" name="Nature">
        <title>Complex archaea that bridge the gap between prokaryotes and eukaryotes.</title>
        <authorList>
            <person name="Spang A."/>
            <person name="Saw J.H."/>
            <person name="Jorgensen S.L."/>
            <person name="Zaremba-Niedzwiedzka K."/>
            <person name="Martijn J."/>
            <person name="Lind A.E."/>
            <person name="van Eijk R."/>
            <person name="Schleper C."/>
            <person name="Guy L."/>
            <person name="Ettema T.J."/>
        </authorList>
    </citation>
    <scope>NUCLEOTIDE SEQUENCE</scope>
</reference>
<gene>
    <name evidence="1" type="ORF">LCGC14_0734060</name>
</gene>
<dbReference type="GO" id="GO:0006261">
    <property type="term" value="P:DNA-templated DNA replication"/>
    <property type="evidence" value="ECO:0007669"/>
    <property type="project" value="TreeGrafter"/>
</dbReference>
<sequence>MRSLTEKYRPARLADVIGQAGAVKRIECVAKRGLGGRCVWISGKSGTGKTTIARILARMVADDPWIYEQDADALTAERLRDVEHEMWTYGAGSKSGKVYIWNEAHGLNKHAVRRLLVLTEPLPDHVSMIFTTTNEGQDKLFDDCIDAHPLLSRCTCLSLTNQGLAKAVAPRLKEIAGIEGLDGRPVGEYVKLMAACKNNVRFALNEIEAGAMKGTSC</sequence>
<dbReference type="InterPro" id="IPR050238">
    <property type="entry name" value="DNA_Rep/Repair_Clamp_Loader"/>
</dbReference>
<accession>A0A0F9QCT5</accession>
<dbReference type="InterPro" id="IPR027417">
    <property type="entry name" value="P-loop_NTPase"/>
</dbReference>